<feature type="compositionally biased region" description="Basic and acidic residues" evidence="1">
    <location>
        <begin position="115"/>
        <end position="128"/>
    </location>
</feature>
<comment type="caution">
    <text evidence="2">The sequence shown here is derived from an EMBL/GenBank/DDBJ whole genome shotgun (WGS) entry which is preliminary data.</text>
</comment>
<evidence type="ECO:0000256" key="1">
    <source>
        <dbReference type="SAM" id="MobiDB-lite"/>
    </source>
</evidence>
<feature type="non-terminal residue" evidence="2">
    <location>
        <position position="152"/>
    </location>
</feature>
<feature type="region of interest" description="Disordered" evidence="1">
    <location>
        <begin position="70"/>
        <end position="133"/>
    </location>
</feature>
<keyword evidence="3" id="KW-1185">Reference proteome</keyword>
<evidence type="ECO:0000313" key="3">
    <source>
        <dbReference type="Proteomes" id="UP001159405"/>
    </source>
</evidence>
<sequence>IEVNPSRCEIDVNRITNWQCNSGNNTLLSDVSRMLAEEWYLSFRKREKSAMDLYSFNELYIGSTPSSKMKVQVSSEQEHFTESDDEDGDDDYAVGGANGNHYYHDGSDDSDAASSEDRSGNDHDRRGGCESLEANAINKPQLLTDIRLAVSH</sequence>
<protein>
    <submittedName>
        <fullName evidence="2">Uncharacterized protein</fullName>
    </submittedName>
</protein>
<reference evidence="2 3" key="1">
    <citation type="submission" date="2022-05" db="EMBL/GenBank/DDBJ databases">
        <authorList>
            <consortium name="Genoscope - CEA"/>
            <person name="William W."/>
        </authorList>
    </citation>
    <scope>NUCLEOTIDE SEQUENCE [LARGE SCALE GENOMIC DNA]</scope>
</reference>
<name>A0ABN8RXY0_9CNID</name>
<dbReference type="Proteomes" id="UP001159405">
    <property type="component" value="Unassembled WGS sequence"/>
</dbReference>
<gene>
    <name evidence="2" type="ORF">PLOB_00027473</name>
</gene>
<dbReference type="EMBL" id="CALNXK010000331">
    <property type="protein sequence ID" value="CAH3182741.1"/>
    <property type="molecule type" value="Genomic_DNA"/>
</dbReference>
<proteinExistence type="predicted"/>
<feature type="compositionally biased region" description="Acidic residues" evidence="1">
    <location>
        <begin position="83"/>
        <end position="92"/>
    </location>
</feature>
<accession>A0ABN8RXY0</accession>
<evidence type="ECO:0000313" key="2">
    <source>
        <dbReference type="EMBL" id="CAH3182741.1"/>
    </source>
</evidence>
<feature type="non-terminal residue" evidence="2">
    <location>
        <position position="1"/>
    </location>
</feature>
<organism evidence="2 3">
    <name type="scientific">Porites lobata</name>
    <dbReference type="NCBI Taxonomy" id="104759"/>
    <lineage>
        <taxon>Eukaryota</taxon>
        <taxon>Metazoa</taxon>
        <taxon>Cnidaria</taxon>
        <taxon>Anthozoa</taxon>
        <taxon>Hexacorallia</taxon>
        <taxon>Scleractinia</taxon>
        <taxon>Fungiina</taxon>
        <taxon>Poritidae</taxon>
        <taxon>Porites</taxon>
    </lineage>
</organism>